<dbReference type="InterPro" id="IPR009061">
    <property type="entry name" value="DNA-bd_dom_put_sf"/>
</dbReference>
<evidence type="ECO:0000313" key="2">
    <source>
        <dbReference type="EMBL" id="MFB9950040.1"/>
    </source>
</evidence>
<gene>
    <name evidence="2" type="ORF">ACFFP0_14350</name>
</gene>
<dbReference type="Gene3D" id="1.10.238.160">
    <property type="match status" value="1"/>
</dbReference>
<dbReference type="RefSeq" id="WP_377261821.1">
    <property type="nucleotide sequence ID" value="NZ_JBHMAA010000015.1"/>
</dbReference>
<comment type="caution">
    <text evidence="2">The sequence shown here is derived from an EMBL/GenBank/DDBJ whole genome shotgun (WGS) entry which is preliminary data.</text>
</comment>
<dbReference type="EMBL" id="JBHMAA010000015">
    <property type="protein sequence ID" value="MFB9950040.1"/>
    <property type="molecule type" value="Genomic_DNA"/>
</dbReference>
<dbReference type="SUPFAM" id="SSF46955">
    <property type="entry name" value="Putative DNA-binding domain"/>
    <property type="match status" value="1"/>
</dbReference>
<sequence>MTFAHTDPLLTDNEAAAILGISKPTFWRWKRLGQIPAPVKLGGLSRWPQSEILEIINKAKAARDVA</sequence>
<name>A0ABV6AHD9_9HYPH</name>
<protein>
    <submittedName>
        <fullName evidence="2">Helix-turn-helix transcriptional regulator</fullName>
    </submittedName>
</protein>
<dbReference type="Pfam" id="PF12728">
    <property type="entry name" value="HTH_17"/>
    <property type="match status" value="1"/>
</dbReference>
<dbReference type="Proteomes" id="UP001589692">
    <property type="component" value="Unassembled WGS sequence"/>
</dbReference>
<feature type="domain" description="Helix-turn-helix" evidence="1">
    <location>
        <begin position="9"/>
        <end position="58"/>
    </location>
</feature>
<dbReference type="InterPro" id="IPR041657">
    <property type="entry name" value="HTH_17"/>
</dbReference>
<organism evidence="2 3">
    <name type="scientific">Rhizobium puerariae</name>
    <dbReference type="NCBI Taxonomy" id="1585791"/>
    <lineage>
        <taxon>Bacteria</taxon>
        <taxon>Pseudomonadati</taxon>
        <taxon>Pseudomonadota</taxon>
        <taxon>Alphaproteobacteria</taxon>
        <taxon>Hyphomicrobiales</taxon>
        <taxon>Rhizobiaceae</taxon>
        <taxon>Rhizobium/Agrobacterium group</taxon>
        <taxon>Rhizobium</taxon>
    </lineage>
</organism>
<evidence type="ECO:0000259" key="1">
    <source>
        <dbReference type="Pfam" id="PF12728"/>
    </source>
</evidence>
<reference evidence="2 3" key="1">
    <citation type="submission" date="2024-09" db="EMBL/GenBank/DDBJ databases">
        <authorList>
            <person name="Sun Q."/>
            <person name="Mori K."/>
        </authorList>
    </citation>
    <scope>NUCLEOTIDE SEQUENCE [LARGE SCALE GENOMIC DNA]</scope>
    <source>
        <strain evidence="2 3">TBRC 4938</strain>
    </source>
</reference>
<proteinExistence type="predicted"/>
<keyword evidence="3" id="KW-1185">Reference proteome</keyword>
<accession>A0ABV6AHD9</accession>
<evidence type="ECO:0000313" key="3">
    <source>
        <dbReference type="Proteomes" id="UP001589692"/>
    </source>
</evidence>